<evidence type="ECO:0000313" key="9">
    <source>
        <dbReference type="Proteomes" id="UP000285301"/>
    </source>
</evidence>
<keyword evidence="3" id="KW-0677">Repeat</keyword>
<feature type="domain" description="Protein RED C-terminal" evidence="6">
    <location>
        <begin position="442"/>
        <end position="550"/>
    </location>
</feature>
<evidence type="ECO:0000256" key="2">
    <source>
        <dbReference type="ARBA" id="ARBA00006660"/>
    </source>
</evidence>
<feature type="compositionally biased region" description="Low complexity" evidence="5">
    <location>
        <begin position="413"/>
        <end position="425"/>
    </location>
</feature>
<evidence type="ECO:0000313" key="8">
    <source>
        <dbReference type="EMBL" id="RWS04000.1"/>
    </source>
</evidence>
<dbReference type="AlphaFoldDB" id="A0A443QLV6"/>
<sequence>MYEKDNEPFSNPIAPLTNEQQKDAAHTAVEHHPLTNDDFRKLLMTPRPSAASVQSSASSTVRSEYPASVRGSRKALLKQETNENKKKKKKFYAAIKKQEEDMLAELAKKYRDRARERRENANPDYQSEDPLASIPSYRAVAPDLKSGVNAAERRKQMIEESKFLGGDMKHTHLVKGLDYALLQKVKAEIEVQEKEKEKEEEEEEMDVETEPLKEPTKKKDAIVEVEEEDQFAIKSVLANNIVKLLFKSKLPEKNDLFLPGRMAYIVDLEDEYADDIPTTVIRSKSDCPNWNSITSLSTNDIVINKLTQILLYLRQGGNKKKKREKIPFMNEETKEKSEKKPDFDDSIYGDIGDYVPPVDRKEKRSKDRRDDDRKEKDRSKERRSHSYFDKPSYEDDSNSLAKTRKEEKESSKTKSALLSTLSTEEVNLRSKLSSKLDVPESYAECYPGAPENDDAILDSDDEVDYSKMDMGNKKGTIGRWDFDTPEEYGEYMSNKEAMPKAAFQYGVKMADGRKTRRIAGKKDEKAKLDRDLQKINALLARRKAEAAESSSAHFKTPRNEPEFKRPKH</sequence>
<dbReference type="GO" id="GO:0005634">
    <property type="term" value="C:nucleus"/>
    <property type="evidence" value="ECO:0007669"/>
    <property type="project" value="UniProtKB-SubCell"/>
</dbReference>
<feature type="compositionally biased region" description="Basic and acidic residues" evidence="5">
    <location>
        <begin position="557"/>
        <end position="568"/>
    </location>
</feature>
<evidence type="ECO:0000256" key="1">
    <source>
        <dbReference type="ARBA" id="ARBA00004123"/>
    </source>
</evidence>
<feature type="compositionally biased region" description="Basic and acidic residues" evidence="5">
    <location>
        <begin position="358"/>
        <end position="393"/>
    </location>
</feature>
<dbReference type="InterPro" id="IPR012916">
    <property type="entry name" value="RED_N"/>
</dbReference>
<evidence type="ECO:0000256" key="4">
    <source>
        <dbReference type="ARBA" id="ARBA00023242"/>
    </source>
</evidence>
<comment type="subcellular location">
    <subcellularLocation>
        <location evidence="1">Nucleus</location>
    </subcellularLocation>
</comment>
<comment type="similarity">
    <text evidence="2">Belongs to the RED family.</text>
</comment>
<feature type="region of interest" description="Disordered" evidence="5">
    <location>
        <begin position="1"/>
        <end position="27"/>
    </location>
</feature>
<dbReference type="Proteomes" id="UP000285301">
    <property type="component" value="Unassembled WGS sequence"/>
</dbReference>
<dbReference type="InterPro" id="IPR039896">
    <property type="entry name" value="Red-like"/>
</dbReference>
<accession>A0A443QLV6</accession>
<feature type="compositionally biased region" description="Acidic residues" evidence="5">
    <location>
        <begin position="198"/>
        <end position="209"/>
    </location>
</feature>
<name>A0A443QLV6_9ACAR</name>
<keyword evidence="9" id="KW-1185">Reference proteome</keyword>
<proteinExistence type="inferred from homology"/>
<feature type="region of interest" description="Disordered" evidence="5">
    <location>
        <begin position="113"/>
        <end position="134"/>
    </location>
</feature>
<feature type="region of interest" description="Disordered" evidence="5">
    <location>
        <begin position="193"/>
        <end position="215"/>
    </location>
</feature>
<dbReference type="Pfam" id="PF07808">
    <property type="entry name" value="RED_N"/>
    <property type="match status" value="1"/>
</dbReference>
<feature type="region of interest" description="Disordered" evidence="5">
    <location>
        <begin position="43"/>
        <end position="89"/>
    </location>
</feature>
<organism evidence="8 9">
    <name type="scientific">Dinothrombium tinctorium</name>
    <dbReference type="NCBI Taxonomy" id="1965070"/>
    <lineage>
        <taxon>Eukaryota</taxon>
        <taxon>Metazoa</taxon>
        <taxon>Ecdysozoa</taxon>
        <taxon>Arthropoda</taxon>
        <taxon>Chelicerata</taxon>
        <taxon>Arachnida</taxon>
        <taxon>Acari</taxon>
        <taxon>Acariformes</taxon>
        <taxon>Trombidiformes</taxon>
        <taxon>Prostigmata</taxon>
        <taxon>Anystina</taxon>
        <taxon>Parasitengona</taxon>
        <taxon>Trombidioidea</taxon>
        <taxon>Trombidiidae</taxon>
        <taxon>Dinothrombium</taxon>
    </lineage>
</organism>
<dbReference type="InterPro" id="IPR012492">
    <property type="entry name" value="RED_C"/>
</dbReference>
<keyword evidence="4" id="KW-0539">Nucleus</keyword>
<dbReference type="EMBL" id="NCKU01005951">
    <property type="protein sequence ID" value="RWS04000.1"/>
    <property type="molecule type" value="Genomic_DNA"/>
</dbReference>
<evidence type="ECO:0000256" key="3">
    <source>
        <dbReference type="ARBA" id="ARBA00022737"/>
    </source>
</evidence>
<feature type="region of interest" description="Disordered" evidence="5">
    <location>
        <begin position="322"/>
        <end position="434"/>
    </location>
</feature>
<dbReference type="OrthoDB" id="6430656at2759"/>
<gene>
    <name evidence="8" type="ORF">B4U79_00839</name>
</gene>
<comment type="caution">
    <text evidence="8">The sequence shown here is derived from an EMBL/GenBank/DDBJ whole genome shotgun (WGS) entry which is preliminary data.</text>
</comment>
<dbReference type="PANTHER" id="PTHR12765">
    <property type="entry name" value="RED PROTEIN IK FACTOR CYTOKINE IK"/>
    <property type="match status" value="1"/>
</dbReference>
<evidence type="ECO:0000256" key="5">
    <source>
        <dbReference type="SAM" id="MobiDB-lite"/>
    </source>
</evidence>
<feature type="compositionally biased region" description="Basic and acidic residues" evidence="5">
    <location>
        <begin position="331"/>
        <end position="343"/>
    </location>
</feature>
<protein>
    <submittedName>
        <fullName evidence="8">IK cytokine down-regulator of HLA class II-like protein</fullName>
    </submittedName>
</protein>
<feature type="domain" description="RED-like N-terminal" evidence="7">
    <location>
        <begin position="87"/>
        <end position="324"/>
    </location>
</feature>
<feature type="region of interest" description="Disordered" evidence="5">
    <location>
        <begin position="542"/>
        <end position="568"/>
    </location>
</feature>
<feature type="compositionally biased region" description="Low complexity" evidence="5">
    <location>
        <begin position="49"/>
        <end position="59"/>
    </location>
</feature>
<evidence type="ECO:0000259" key="7">
    <source>
        <dbReference type="Pfam" id="PF07808"/>
    </source>
</evidence>
<dbReference type="Pfam" id="PF07807">
    <property type="entry name" value="RED_C"/>
    <property type="match status" value="1"/>
</dbReference>
<reference evidence="8 9" key="1">
    <citation type="journal article" date="2018" name="Gigascience">
        <title>Genomes of trombidid mites reveal novel predicted allergens and laterally-transferred genes associated with secondary metabolism.</title>
        <authorList>
            <person name="Dong X."/>
            <person name="Chaisiri K."/>
            <person name="Xia D."/>
            <person name="Armstrong S.D."/>
            <person name="Fang Y."/>
            <person name="Donnelly M.J."/>
            <person name="Kadowaki T."/>
            <person name="McGarry J.W."/>
            <person name="Darby A.C."/>
            <person name="Makepeace B.L."/>
        </authorList>
    </citation>
    <scope>NUCLEOTIDE SEQUENCE [LARGE SCALE GENOMIC DNA]</scope>
    <source>
        <strain evidence="8">UoL-WK</strain>
    </source>
</reference>
<evidence type="ECO:0000259" key="6">
    <source>
        <dbReference type="Pfam" id="PF07807"/>
    </source>
</evidence>
<feature type="compositionally biased region" description="Basic and acidic residues" evidence="5">
    <location>
        <begin position="403"/>
        <end position="412"/>
    </location>
</feature>
<dbReference type="STRING" id="1965070.A0A443QLV6"/>